<reference evidence="14" key="1">
    <citation type="submission" date="2017-04" db="EMBL/GenBank/DDBJ databases">
        <authorList>
            <person name="Varghese N."/>
            <person name="Submissions S."/>
        </authorList>
    </citation>
    <scope>NUCLEOTIDE SEQUENCE [LARGE SCALE GENOMIC DNA]</scope>
    <source>
        <strain evidence="14">RKEM611</strain>
    </source>
</reference>
<evidence type="ECO:0000256" key="3">
    <source>
        <dbReference type="ARBA" id="ARBA00022676"/>
    </source>
</evidence>
<evidence type="ECO:0000256" key="8">
    <source>
        <dbReference type="ARBA" id="ARBA00022989"/>
    </source>
</evidence>
<evidence type="ECO:0000256" key="1">
    <source>
        <dbReference type="ARBA" id="ARBA00022475"/>
    </source>
</evidence>
<dbReference type="GO" id="GO:0016763">
    <property type="term" value="F:pentosyltransferase activity"/>
    <property type="evidence" value="ECO:0007669"/>
    <property type="project" value="InterPro"/>
</dbReference>
<dbReference type="GO" id="GO:0009274">
    <property type="term" value="C:peptidoglycan-based cell wall"/>
    <property type="evidence" value="ECO:0007669"/>
    <property type="project" value="InterPro"/>
</dbReference>
<organism evidence="13 14">
    <name type="scientific">Pseudobacteriovorax antillogorgiicola</name>
    <dbReference type="NCBI Taxonomy" id="1513793"/>
    <lineage>
        <taxon>Bacteria</taxon>
        <taxon>Pseudomonadati</taxon>
        <taxon>Bdellovibrionota</taxon>
        <taxon>Oligoflexia</taxon>
        <taxon>Oligoflexales</taxon>
        <taxon>Pseudobacteriovoracaceae</taxon>
        <taxon>Pseudobacteriovorax</taxon>
    </lineage>
</organism>
<dbReference type="Pfam" id="PF00912">
    <property type="entry name" value="Transgly"/>
    <property type="match status" value="1"/>
</dbReference>
<keyword evidence="4" id="KW-0808">Transferase</keyword>
<evidence type="ECO:0000256" key="10">
    <source>
        <dbReference type="ARBA" id="ARBA00023316"/>
    </source>
</evidence>
<evidence type="ECO:0000256" key="6">
    <source>
        <dbReference type="ARBA" id="ARBA00022960"/>
    </source>
</evidence>
<dbReference type="InterPro" id="IPR036950">
    <property type="entry name" value="PBP_transglycosylase"/>
</dbReference>
<dbReference type="GO" id="GO:0009252">
    <property type="term" value="P:peptidoglycan biosynthetic process"/>
    <property type="evidence" value="ECO:0007669"/>
    <property type="project" value="UniProtKB-KW"/>
</dbReference>
<dbReference type="InterPro" id="IPR011812">
    <property type="entry name" value="Pep_trsgly"/>
</dbReference>
<evidence type="ECO:0000256" key="4">
    <source>
        <dbReference type="ARBA" id="ARBA00022679"/>
    </source>
</evidence>
<dbReference type="InterPro" id="IPR023346">
    <property type="entry name" value="Lysozyme-like_dom_sf"/>
</dbReference>
<dbReference type="PANTHER" id="PTHR30400:SF0">
    <property type="entry name" value="BIOSYNTHETIC PEPTIDOGLYCAN TRANSGLYCOSYLASE"/>
    <property type="match status" value="1"/>
</dbReference>
<dbReference type="InterPro" id="IPR001264">
    <property type="entry name" value="Glyco_trans_51"/>
</dbReference>
<dbReference type="RefSeq" id="WP_132317335.1">
    <property type="nucleotide sequence ID" value="NZ_FWZT01000005.1"/>
</dbReference>
<keyword evidence="1" id="KW-1003">Cell membrane</keyword>
<gene>
    <name evidence="13" type="ORF">SAMN06296036_105187</name>
</gene>
<evidence type="ECO:0000256" key="7">
    <source>
        <dbReference type="ARBA" id="ARBA00022984"/>
    </source>
</evidence>
<dbReference type="STRING" id="1513793.SAMN06296036_105187"/>
<evidence type="ECO:0000313" key="14">
    <source>
        <dbReference type="Proteomes" id="UP000192907"/>
    </source>
</evidence>
<keyword evidence="3" id="KW-0328">Glycosyltransferase</keyword>
<dbReference type="GO" id="GO:0016020">
    <property type="term" value="C:membrane"/>
    <property type="evidence" value="ECO:0007669"/>
    <property type="project" value="InterPro"/>
</dbReference>
<dbReference type="PANTHER" id="PTHR30400">
    <property type="entry name" value="MONOFUNCTIONAL BIOSYNTHETIC PEPTIDOGLYCAN TRANSGLYCOSYLASE"/>
    <property type="match status" value="1"/>
</dbReference>
<keyword evidence="5" id="KW-0812">Transmembrane</keyword>
<keyword evidence="10" id="KW-0961">Cell wall biogenesis/degradation</keyword>
<keyword evidence="2" id="KW-0997">Cell inner membrane</keyword>
<dbReference type="AlphaFoldDB" id="A0A1Y6BNY4"/>
<feature type="region of interest" description="Disordered" evidence="11">
    <location>
        <begin position="248"/>
        <end position="278"/>
    </location>
</feature>
<evidence type="ECO:0000259" key="12">
    <source>
        <dbReference type="Pfam" id="PF00912"/>
    </source>
</evidence>
<feature type="domain" description="Glycosyl transferase family 51" evidence="12">
    <location>
        <begin position="65"/>
        <end position="222"/>
    </location>
</feature>
<dbReference type="GO" id="GO:0071555">
    <property type="term" value="P:cell wall organization"/>
    <property type="evidence" value="ECO:0007669"/>
    <property type="project" value="UniProtKB-KW"/>
</dbReference>
<evidence type="ECO:0000313" key="13">
    <source>
        <dbReference type="EMBL" id="SMF12642.1"/>
    </source>
</evidence>
<dbReference type="GO" id="GO:0008360">
    <property type="term" value="P:regulation of cell shape"/>
    <property type="evidence" value="ECO:0007669"/>
    <property type="project" value="UniProtKB-KW"/>
</dbReference>
<keyword evidence="6" id="KW-0133">Cell shape</keyword>
<dbReference type="Proteomes" id="UP000192907">
    <property type="component" value="Unassembled WGS sequence"/>
</dbReference>
<keyword evidence="9" id="KW-0472">Membrane</keyword>
<evidence type="ECO:0000256" key="11">
    <source>
        <dbReference type="SAM" id="MobiDB-lite"/>
    </source>
</evidence>
<dbReference type="SUPFAM" id="SSF53955">
    <property type="entry name" value="Lysozyme-like"/>
    <property type="match status" value="1"/>
</dbReference>
<keyword evidence="7" id="KW-0573">Peptidoglycan synthesis</keyword>
<dbReference type="EMBL" id="FWZT01000005">
    <property type="protein sequence ID" value="SMF12642.1"/>
    <property type="molecule type" value="Genomic_DNA"/>
</dbReference>
<evidence type="ECO:0000256" key="2">
    <source>
        <dbReference type="ARBA" id="ARBA00022519"/>
    </source>
</evidence>
<feature type="compositionally biased region" description="Acidic residues" evidence="11">
    <location>
        <begin position="248"/>
        <end position="259"/>
    </location>
</feature>
<name>A0A1Y6BNY4_9BACT</name>
<evidence type="ECO:0000256" key="5">
    <source>
        <dbReference type="ARBA" id="ARBA00022692"/>
    </source>
</evidence>
<sequence>MSRFAKIFLVIISSITLLDIAYLASIWPAWEDLAQGPIPESTFIKQYRDHRRENPDLPPLRWTPSQESLSKELTMPFIIAEDSRFYNHLGVDIEALADAVEYNLKRKKLALGASTISQQTVKNLFLSSSRSLLRKWHELILTAAMETHLSKKRILQIYLNIAEFGHGIFGIHAASLYYFYKSPSALTTEELVSLAASLPSPKKHNPQTQTEAFEKRKTRILSVIKKYHQNLLSPPAIEDGFDLELMDPIEADLDEPESEATDHETDLSNENVAKDLPN</sequence>
<dbReference type="OrthoDB" id="5290858at2"/>
<evidence type="ECO:0000256" key="9">
    <source>
        <dbReference type="ARBA" id="ARBA00023136"/>
    </source>
</evidence>
<keyword evidence="8" id="KW-1133">Transmembrane helix</keyword>
<proteinExistence type="predicted"/>
<protein>
    <submittedName>
        <fullName evidence="13">Monofunctional biosynthetic peptidoglycan transglycosylase</fullName>
    </submittedName>
</protein>
<keyword evidence="14" id="KW-1185">Reference proteome</keyword>
<dbReference type="Gene3D" id="1.10.3810.10">
    <property type="entry name" value="Biosynthetic peptidoglycan transglycosylase-like"/>
    <property type="match status" value="1"/>
</dbReference>
<accession>A0A1Y6BNY4</accession>